<accession>A0A7X5XN86</accession>
<protein>
    <submittedName>
        <fullName evidence="2">Uncharacterized protein</fullName>
    </submittedName>
</protein>
<dbReference type="EMBL" id="JAATIT010000001">
    <property type="protein sequence ID" value="NJB87944.1"/>
    <property type="molecule type" value="Genomic_DNA"/>
</dbReference>
<sequence>MSNNEQPIRRAEDIHGFFRTGIVRGVGNWSETHVSSSSSGGGGYVHNGTGHISAPRVTVSSTNTEVMRFFLEYADDDEDEVTIKGGGFAAREGQRVTVVRIGSRPGWGYNVAYHNHNMGSTFAPDNRLEWPLTKRPSRKMMLFAPIIGAILGAVVMLDLWWFFALGAFGWALYAYSQKNGEYRRLKAAVRQRVDELVAEAKAEHGRTRGANESEAA</sequence>
<name>A0A7X5XN86_9SPHN</name>
<keyword evidence="1" id="KW-0472">Membrane</keyword>
<keyword evidence="1" id="KW-0812">Transmembrane</keyword>
<evidence type="ECO:0000313" key="3">
    <source>
        <dbReference type="Proteomes" id="UP000535078"/>
    </source>
</evidence>
<reference evidence="2 3" key="1">
    <citation type="submission" date="2020-03" db="EMBL/GenBank/DDBJ databases">
        <title>Genomic Encyclopedia of Type Strains, Phase IV (KMG-IV): sequencing the most valuable type-strain genomes for metagenomic binning, comparative biology and taxonomic classification.</title>
        <authorList>
            <person name="Goeker M."/>
        </authorList>
    </citation>
    <scope>NUCLEOTIDE SEQUENCE [LARGE SCALE GENOMIC DNA]</scope>
    <source>
        <strain evidence="2 3">DSM 25229</strain>
    </source>
</reference>
<gene>
    <name evidence="2" type="ORF">GGR90_000096</name>
</gene>
<feature type="transmembrane region" description="Helical" evidence="1">
    <location>
        <begin position="142"/>
        <end position="175"/>
    </location>
</feature>
<keyword evidence="3" id="KW-1185">Reference proteome</keyword>
<proteinExistence type="predicted"/>
<dbReference type="RefSeq" id="WP_167918429.1">
    <property type="nucleotide sequence ID" value="NZ_JAATIT010000001.1"/>
</dbReference>
<dbReference type="AlphaFoldDB" id="A0A7X5XN86"/>
<evidence type="ECO:0000256" key="1">
    <source>
        <dbReference type="SAM" id="Phobius"/>
    </source>
</evidence>
<comment type="caution">
    <text evidence="2">The sequence shown here is derived from an EMBL/GenBank/DDBJ whole genome shotgun (WGS) entry which is preliminary data.</text>
</comment>
<evidence type="ECO:0000313" key="2">
    <source>
        <dbReference type="EMBL" id="NJB87944.1"/>
    </source>
</evidence>
<dbReference type="Proteomes" id="UP000535078">
    <property type="component" value="Unassembled WGS sequence"/>
</dbReference>
<organism evidence="2 3">
    <name type="scientific">Sphingopyxis italica</name>
    <dbReference type="NCBI Taxonomy" id="1129133"/>
    <lineage>
        <taxon>Bacteria</taxon>
        <taxon>Pseudomonadati</taxon>
        <taxon>Pseudomonadota</taxon>
        <taxon>Alphaproteobacteria</taxon>
        <taxon>Sphingomonadales</taxon>
        <taxon>Sphingomonadaceae</taxon>
        <taxon>Sphingopyxis</taxon>
    </lineage>
</organism>
<keyword evidence="1" id="KW-1133">Transmembrane helix</keyword>